<evidence type="ECO:0000256" key="4">
    <source>
        <dbReference type="SAM" id="Phobius"/>
    </source>
</evidence>
<comment type="similarity">
    <text evidence="1">Belongs to the mTERF family.</text>
</comment>
<reference evidence="5" key="1">
    <citation type="submission" date="2020-02" db="EMBL/GenBank/DDBJ databases">
        <authorList>
            <person name="Scholz U."/>
            <person name="Mascher M."/>
            <person name="Fiebig A."/>
        </authorList>
    </citation>
    <scope>NUCLEOTIDE SEQUENCE</scope>
</reference>
<dbReference type="Proteomes" id="UP000663760">
    <property type="component" value="Chromosome 14"/>
</dbReference>
<sequence length="579" mass="65079">MRQARRHSAMEKALLSACSCGIPLVPSASPLYRLANLPLSAAGGGRELLLPVAVNSAAPMHPRKARMPRVARSEAQDALCDYLHNTRSLHFTDAEHMSKNSPTFLRNLIANLEGNQEVGRSLTRFLRYHPINEFEPFFESLGLKPSELPQLLPRNFFFLSDDYAMLENFHVLCNYGVPRGKIGKIYKEAREIFGYGRGVLSSKLSAYEALGLSIPTVIKLVACCPSLLIGDVHRDFLQVLGRLEDAGIGHDWIRRCLSEDNTYRWDRMLQMLEFLDQMGCDEEDLERLVREHPRFLFDNSGKKIYVLVAMLLKLGAGVSNVLLLFSHYPQILDGNGVKNLWQSMSFLLKIGMESGHIAGILCAHPQVLGSSPPKKPEAVLSNLDVGCEELCEMIIEDPRRVSNLVPETKDGLAKAAGGNHLHEKTIFLLKLGFLENSDEMLVAMRKFRGRGDQLQERFDCLVGAGLDCHDVARIVKEAPSMLNQRTGVLKGKIDYLVRDLGYPVESLLTFPTYLCYSPRRIKLRFSMYTWLKERGMAKQILSLSTILAGSNERFLNYFVNLHPDGPEKWESLKKAISSS</sequence>
<keyword evidence="6" id="KW-1185">Reference proteome</keyword>
<keyword evidence="4" id="KW-0472">Membrane</keyword>
<keyword evidence="3" id="KW-0809">Transit peptide</keyword>
<gene>
    <name evidence="5" type="ORF">SI8410_14018671</name>
</gene>
<dbReference type="SMART" id="SM00733">
    <property type="entry name" value="Mterf"/>
    <property type="match status" value="6"/>
</dbReference>
<dbReference type="Pfam" id="PF02536">
    <property type="entry name" value="mTERF"/>
    <property type="match status" value="2"/>
</dbReference>
<dbReference type="GO" id="GO:0006353">
    <property type="term" value="P:DNA-templated transcription termination"/>
    <property type="evidence" value="ECO:0007669"/>
    <property type="project" value="UniProtKB-KW"/>
</dbReference>
<name>A0A7I8LDA7_SPIIN</name>
<keyword evidence="4" id="KW-1133">Transmembrane helix</keyword>
<keyword evidence="2" id="KW-0805">Transcription regulation</keyword>
<dbReference type="FunFam" id="1.25.70.10:FF:000019">
    <property type="entry name" value="mTERF family protein"/>
    <property type="match status" value="1"/>
</dbReference>
<dbReference type="InterPro" id="IPR038538">
    <property type="entry name" value="MTERF_sf"/>
</dbReference>
<evidence type="ECO:0000313" key="5">
    <source>
        <dbReference type="EMBL" id="CAA7407993.1"/>
    </source>
</evidence>
<keyword evidence="2" id="KW-0804">Transcription</keyword>
<proteinExistence type="inferred from homology"/>
<keyword evidence="4" id="KW-0812">Transmembrane</keyword>
<organism evidence="5 6">
    <name type="scientific">Spirodela intermedia</name>
    <name type="common">Intermediate duckweed</name>
    <dbReference type="NCBI Taxonomy" id="51605"/>
    <lineage>
        <taxon>Eukaryota</taxon>
        <taxon>Viridiplantae</taxon>
        <taxon>Streptophyta</taxon>
        <taxon>Embryophyta</taxon>
        <taxon>Tracheophyta</taxon>
        <taxon>Spermatophyta</taxon>
        <taxon>Magnoliopsida</taxon>
        <taxon>Liliopsida</taxon>
        <taxon>Araceae</taxon>
        <taxon>Lemnoideae</taxon>
        <taxon>Spirodela</taxon>
    </lineage>
</organism>
<dbReference type="EMBL" id="LR746277">
    <property type="protein sequence ID" value="CAA7407993.1"/>
    <property type="molecule type" value="Genomic_DNA"/>
</dbReference>
<evidence type="ECO:0000256" key="3">
    <source>
        <dbReference type="ARBA" id="ARBA00022946"/>
    </source>
</evidence>
<dbReference type="PANTHER" id="PTHR13068">
    <property type="entry name" value="CGI-12 PROTEIN-RELATED"/>
    <property type="match status" value="1"/>
</dbReference>
<dbReference type="GO" id="GO:0003676">
    <property type="term" value="F:nucleic acid binding"/>
    <property type="evidence" value="ECO:0007669"/>
    <property type="project" value="InterPro"/>
</dbReference>
<dbReference type="Gene3D" id="1.25.70.10">
    <property type="entry name" value="Transcription termination factor 3, mitochondrial"/>
    <property type="match status" value="2"/>
</dbReference>
<evidence type="ECO:0000256" key="1">
    <source>
        <dbReference type="ARBA" id="ARBA00007692"/>
    </source>
</evidence>
<dbReference type="OrthoDB" id="764594at2759"/>
<accession>A0A7I8LDA7</accession>
<dbReference type="InterPro" id="IPR003690">
    <property type="entry name" value="MTERF"/>
</dbReference>
<dbReference type="AlphaFoldDB" id="A0A7I8LDA7"/>
<protein>
    <submittedName>
        <fullName evidence="5">Uncharacterized protein</fullName>
    </submittedName>
</protein>
<evidence type="ECO:0000256" key="2">
    <source>
        <dbReference type="ARBA" id="ARBA00022472"/>
    </source>
</evidence>
<evidence type="ECO:0000313" key="6">
    <source>
        <dbReference type="Proteomes" id="UP000663760"/>
    </source>
</evidence>
<dbReference type="PANTHER" id="PTHR13068:SF103">
    <property type="entry name" value="MITOCHONDRIAL TRANSCRIPTION TERMINATION FACTOR FAMILY PROTEIN"/>
    <property type="match status" value="1"/>
</dbReference>
<feature type="transmembrane region" description="Helical" evidence="4">
    <location>
        <begin position="304"/>
        <end position="325"/>
    </location>
</feature>
<keyword evidence="2" id="KW-0806">Transcription termination</keyword>